<keyword evidence="2 6" id="KW-0699">rRNA-binding</keyword>
<dbReference type="Gene3D" id="3.10.290.10">
    <property type="entry name" value="RNA-binding S4 domain"/>
    <property type="match status" value="1"/>
</dbReference>
<dbReference type="HAMAP" id="MF_00485">
    <property type="entry name" value="Ribosomal_eS4"/>
    <property type="match status" value="1"/>
</dbReference>
<keyword evidence="4" id="KW-0689">Ribosomal protein</keyword>
<dbReference type="PANTHER" id="PTHR11581:SF0">
    <property type="entry name" value="SMALL RIBOSOMAL SUBUNIT PROTEIN ES4"/>
    <property type="match status" value="1"/>
</dbReference>
<evidence type="ECO:0000256" key="5">
    <source>
        <dbReference type="ARBA" id="ARBA00023274"/>
    </source>
</evidence>
<dbReference type="InterPro" id="IPR013843">
    <property type="entry name" value="Ribosomal_eS4_N"/>
</dbReference>
<feature type="compositionally biased region" description="Polar residues" evidence="7">
    <location>
        <begin position="446"/>
        <end position="471"/>
    </location>
</feature>
<feature type="region of interest" description="Disordered" evidence="7">
    <location>
        <begin position="435"/>
        <end position="471"/>
    </location>
</feature>
<gene>
    <name evidence="9" type="ORF">PEVE_00018060</name>
</gene>
<dbReference type="EMBL" id="CALNXI010002466">
    <property type="protein sequence ID" value="CAH3187985.1"/>
    <property type="molecule type" value="Genomic_DNA"/>
</dbReference>
<dbReference type="InterPro" id="IPR032277">
    <property type="entry name" value="Ribosomal_eS4_C"/>
</dbReference>
<evidence type="ECO:0000256" key="1">
    <source>
        <dbReference type="ARBA" id="ARBA00007500"/>
    </source>
</evidence>
<dbReference type="PANTHER" id="PTHR11581">
    <property type="entry name" value="30S/40S RIBOSOMAL PROTEIN S4"/>
    <property type="match status" value="1"/>
</dbReference>
<feature type="region of interest" description="Disordered" evidence="7">
    <location>
        <begin position="816"/>
        <end position="843"/>
    </location>
</feature>
<dbReference type="Proteomes" id="UP001159427">
    <property type="component" value="Unassembled WGS sequence"/>
</dbReference>
<keyword evidence="3 6" id="KW-0694">RNA-binding</keyword>
<keyword evidence="5" id="KW-0687">Ribonucleoprotein</keyword>
<name>A0ABN8S9P6_9CNID</name>
<organism evidence="9 10">
    <name type="scientific">Porites evermanni</name>
    <dbReference type="NCBI Taxonomy" id="104178"/>
    <lineage>
        <taxon>Eukaryota</taxon>
        <taxon>Metazoa</taxon>
        <taxon>Cnidaria</taxon>
        <taxon>Anthozoa</taxon>
        <taxon>Hexacorallia</taxon>
        <taxon>Scleractinia</taxon>
        <taxon>Fungiina</taxon>
        <taxon>Poritidae</taxon>
        <taxon>Porites</taxon>
    </lineage>
</organism>
<evidence type="ECO:0000256" key="2">
    <source>
        <dbReference type="ARBA" id="ARBA00022730"/>
    </source>
</evidence>
<dbReference type="Pfam" id="PF00900">
    <property type="entry name" value="Ribosomal_S4e"/>
    <property type="match status" value="1"/>
</dbReference>
<dbReference type="PROSITE" id="PS50889">
    <property type="entry name" value="S4"/>
    <property type="match status" value="1"/>
</dbReference>
<dbReference type="InterPro" id="IPR013845">
    <property type="entry name" value="Ribosomal_eS4_central_region"/>
</dbReference>
<comment type="similarity">
    <text evidence="1">Belongs to the eukaryotic ribosomal protein eS4 family.</text>
</comment>
<evidence type="ECO:0000313" key="9">
    <source>
        <dbReference type="EMBL" id="CAH3187985.1"/>
    </source>
</evidence>
<evidence type="ECO:0000256" key="7">
    <source>
        <dbReference type="SAM" id="MobiDB-lite"/>
    </source>
</evidence>
<dbReference type="InterPro" id="IPR002942">
    <property type="entry name" value="S4_RNA-bd"/>
</dbReference>
<feature type="non-terminal residue" evidence="9">
    <location>
        <position position="1"/>
    </location>
</feature>
<dbReference type="PROSITE" id="PS00528">
    <property type="entry name" value="RIBOSOMAL_S4E"/>
    <property type="match status" value="1"/>
</dbReference>
<evidence type="ECO:0000256" key="3">
    <source>
        <dbReference type="ARBA" id="ARBA00022884"/>
    </source>
</evidence>
<dbReference type="InterPro" id="IPR041982">
    <property type="entry name" value="Ribosomal_eS4_KOW"/>
</dbReference>
<dbReference type="Gene3D" id="2.30.30.30">
    <property type="match status" value="1"/>
</dbReference>
<protein>
    <recommendedName>
        <fullName evidence="8">RNA-binding S4 domain-containing protein</fullName>
    </recommendedName>
</protein>
<dbReference type="InterPro" id="IPR038237">
    <property type="entry name" value="Ribosomal_eS4_central_sf"/>
</dbReference>
<feature type="domain" description="RNA-binding S4" evidence="8">
    <location>
        <begin position="65"/>
        <end position="129"/>
    </location>
</feature>
<evidence type="ECO:0000313" key="10">
    <source>
        <dbReference type="Proteomes" id="UP001159427"/>
    </source>
</evidence>
<evidence type="ECO:0000256" key="6">
    <source>
        <dbReference type="PROSITE-ProRule" id="PRU00182"/>
    </source>
</evidence>
<comment type="caution">
    <text evidence="9">The sequence shown here is derived from an EMBL/GenBank/DDBJ whole genome shotgun (WGS) entry which is preliminary data.</text>
</comment>
<evidence type="ECO:0000256" key="4">
    <source>
        <dbReference type="ARBA" id="ARBA00022980"/>
    </source>
</evidence>
<proteinExistence type="inferred from homology"/>
<dbReference type="CDD" id="cd00165">
    <property type="entry name" value="S4"/>
    <property type="match status" value="1"/>
</dbReference>
<dbReference type="InterPro" id="IPR005824">
    <property type="entry name" value="KOW"/>
</dbReference>
<dbReference type="InterPro" id="IPR000876">
    <property type="entry name" value="Ribosomal_eS4"/>
</dbReference>
<reference evidence="9 10" key="1">
    <citation type="submission" date="2022-05" db="EMBL/GenBank/DDBJ databases">
        <authorList>
            <consortium name="Genoscope - CEA"/>
            <person name="William W."/>
        </authorList>
    </citation>
    <scope>NUCLEOTIDE SEQUENCE [LARGE SCALE GENOMIC DNA]</scope>
</reference>
<sequence length="906" mass="102998">NALWDDPNRKEPWEAVSFLLVANMARGPKKHLKRLNAPHHWMLDKLSGTFAPRPSTGPHKLRECLPLIVFLRNRLKYALSYDEVKKILKQRLIKVDGKIRTDVTYPAGFMDVVSIEKTGENFRLLYDVKGRFTVHRITNEEAKYKLGQVRRVATGAKGIPYLVTHDARTIRYPDPLIAVHDTVVLEIKTGKIIDFIKFDTGNLAMVVGGRNMGRVGVVTHRERHAGSFDIVHVKDNTGHSFATRISNVFIIGKTNKPHVSLPRGKGIRLTIAEERDRRLQEKAKMSSIAQPRSRLFFQPLREFILYPPTHNECAKERWRTKWLVINLSSNLASYEGILHPFLLRHSFKGNLLDMESSTERFFKGFSLEDYRHQVFMKSLEKEKKQCLDRLREETHVFKMSIKPPVKCQEECWSQYGEIFHANGDKRETGSLTHINIEGDADEDNKTSNTNKPLTDRQIQTPSKSIQNCNEMNKNIQRRYQERTRNKGQRNKDPKKKTKPAGLTLLEILCGEFENGTLLGKRTERIQEKTESGRDCCTSNVKHGRTKKAQTAGEGQESLLTDCEKSLKLAKEASRSKSSCEVFQSGHGESEGNINCNTPVVISKIAGTEGFCSSDSPKESSASEMGISSEETVTLWGRSAQNLNSTSGDLIIKNHKTELENQTTRRQLCEGIHSKLDDRSTSLGTNTKLESGSPILSSDYPSRLTESSLEVKTPESCRFVHFKERRKISKRKSKKENCVEKSRGKEKLNRTRSLGVKLFQFDGLQFPQKGISKEEIENETRQKMDQFFAKVEHTKTCQTSTPRWRCTSGVDSSARKAERKIAVEQGKSSRGQEKKERGYRRAKPWPTQESTLQICRESACLINALPNLRLYFIAWRTDAIFFAFFRTTKASVGGRGVLDGNSPSAAD</sequence>
<keyword evidence="10" id="KW-1185">Reference proteome</keyword>
<dbReference type="InterPro" id="IPR018199">
    <property type="entry name" value="Ribosomal_eS4_N_CS"/>
</dbReference>
<dbReference type="Pfam" id="PF00467">
    <property type="entry name" value="KOW"/>
    <property type="match status" value="1"/>
</dbReference>
<dbReference type="Pfam" id="PF16121">
    <property type="entry name" value="40S_S4_C"/>
    <property type="match status" value="1"/>
</dbReference>
<dbReference type="Gene3D" id="2.40.50.740">
    <property type="match status" value="1"/>
</dbReference>
<accession>A0ABN8S9P6</accession>
<dbReference type="CDD" id="cd06087">
    <property type="entry name" value="KOW_RPS4"/>
    <property type="match status" value="1"/>
</dbReference>
<dbReference type="Pfam" id="PF01479">
    <property type="entry name" value="S4"/>
    <property type="match status" value="1"/>
</dbReference>
<evidence type="ECO:0000259" key="8">
    <source>
        <dbReference type="SMART" id="SM00363"/>
    </source>
</evidence>
<dbReference type="InterPro" id="IPR014722">
    <property type="entry name" value="Rib_uL2_dom2"/>
</dbReference>
<dbReference type="Pfam" id="PF08071">
    <property type="entry name" value="RS4NT"/>
    <property type="match status" value="1"/>
</dbReference>
<dbReference type="InterPro" id="IPR036986">
    <property type="entry name" value="S4_RNA-bd_sf"/>
</dbReference>
<dbReference type="SMART" id="SM00363">
    <property type="entry name" value="S4"/>
    <property type="match status" value="1"/>
</dbReference>